<keyword evidence="3" id="KW-0031">Aminopeptidase</keyword>
<dbReference type="InterPro" id="IPR007484">
    <property type="entry name" value="Peptidase_M28"/>
</dbReference>
<sequence>MAERADTTGAWEHVQVLAGEIGPRPATGPAEARAQGYAEEVLRRAGFDVRVEPFRSQTTFTWPWLLVGSLVTAAGILTWWPGLRGLGAVAGILGVVAFIGMADVALDVGRLFATGASRNVIGRLAPAGRPERRVVLAAHADSTKAALLFHPAQARRFGTNLRIHMAGSVWVALAAVLGALVPGALRWEWIALPGLVPVVYGLGLLVHRELAMPWVQGANDNASGVGLALALAEHFGKNRPERTEIWVAITGCEEVGAPVGMARLVARHRAELRGASVLVLDNLGAGELRYLLGEGNLRFHRSDPELVRLAAASAARHPDWRIGPSRVPPGSYTDAHASLAAGIPTLAIWAERDGVLPNWHWPTDVLANVEPETLARAFTFVREIVEAIDRPHIA</sequence>
<dbReference type="KEGG" id="cmic:caldi_21900"/>
<feature type="transmembrane region" description="Helical" evidence="1">
    <location>
        <begin position="86"/>
        <end position="106"/>
    </location>
</feature>
<feature type="domain" description="Peptidase M28" evidence="2">
    <location>
        <begin position="214"/>
        <end position="383"/>
    </location>
</feature>
<evidence type="ECO:0000256" key="1">
    <source>
        <dbReference type="SAM" id="Phobius"/>
    </source>
</evidence>
<feature type="transmembrane region" description="Helical" evidence="1">
    <location>
        <begin position="187"/>
        <end position="206"/>
    </location>
</feature>
<accession>A0AA35G8K1</accession>
<keyword evidence="1" id="KW-0472">Membrane</keyword>
<dbReference type="GO" id="GO:0004177">
    <property type="term" value="F:aminopeptidase activity"/>
    <property type="evidence" value="ECO:0007669"/>
    <property type="project" value="UniProtKB-KW"/>
</dbReference>
<keyword evidence="3" id="KW-0645">Protease</keyword>
<organism evidence="3 4">
    <name type="scientific">Caldinitratiruptor microaerophilus</name>
    <dbReference type="NCBI Taxonomy" id="671077"/>
    <lineage>
        <taxon>Bacteria</taxon>
        <taxon>Bacillati</taxon>
        <taxon>Bacillota</taxon>
        <taxon>Clostridia</taxon>
        <taxon>Eubacteriales</taxon>
        <taxon>Symbiobacteriaceae</taxon>
        <taxon>Caldinitratiruptor</taxon>
    </lineage>
</organism>
<evidence type="ECO:0000259" key="2">
    <source>
        <dbReference type="Pfam" id="PF04389"/>
    </source>
</evidence>
<dbReference type="RefSeq" id="WP_264841778.1">
    <property type="nucleotide sequence ID" value="NZ_AP025628.1"/>
</dbReference>
<keyword evidence="4" id="KW-1185">Reference proteome</keyword>
<feature type="transmembrane region" description="Helical" evidence="1">
    <location>
        <begin position="60"/>
        <end position="80"/>
    </location>
</feature>
<keyword evidence="1" id="KW-1133">Transmembrane helix</keyword>
<evidence type="ECO:0000313" key="4">
    <source>
        <dbReference type="Proteomes" id="UP001163687"/>
    </source>
</evidence>
<keyword evidence="3" id="KW-0378">Hydrolase</keyword>
<reference evidence="3" key="1">
    <citation type="submission" date="2022-03" db="EMBL/GenBank/DDBJ databases">
        <title>Complete genome sequence of Caldinitratiruptor microaerophilus.</title>
        <authorList>
            <person name="Mukaiyama R."/>
            <person name="Nishiyama T."/>
            <person name="Ueda K."/>
        </authorList>
    </citation>
    <scope>NUCLEOTIDE SEQUENCE</scope>
    <source>
        <strain evidence="3">JCM 16183</strain>
    </source>
</reference>
<dbReference type="EMBL" id="AP025628">
    <property type="protein sequence ID" value="BDG61100.1"/>
    <property type="molecule type" value="Genomic_DNA"/>
</dbReference>
<evidence type="ECO:0000313" key="3">
    <source>
        <dbReference type="EMBL" id="BDG61100.1"/>
    </source>
</evidence>
<protein>
    <submittedName>
        <fullName evidence="3">Aminopeptidase</fullName>
    </submittedName>
</protein>
<dbReference type="AlphaFoldDB" id="A0AA35G8K1"/>
<dbReference type="Pfam" id="PF04389">
    <property type="entry name" value="Peptidase_M28"/>
    <property type="match status" value="1"/>
</dbReference>
<name>A0AA35G8K1_9FIRM</name>
<feature type="transmembrane region" description="Helical" evidence="1">
    <location>
        <begin position="163"/>
        <end position="181"/>
    </location>
</feature>
<gene>
    <name evidence="3" type="ORF">caldi_21900</name>
</gene>
<dbReference type="Proteomes" id="UP001163687">
    <property type="component" value="Chromosome"/>
</dbReference>
<dbReference type="Gene3D" id="3.40.630.10">
    <property type="entry name" value="Zn peptidases"/>
    <property type="match status" value="1"/>
</dbReference>
<proteinExistence type="predicted"/>
<keyword evidence="1" id="KW-0812">Transmembrane</keyword>
<dbReference type="SUPFAM" id="SSF53187">
    <property type="entry name" value="Zn-dependent exopeptidases"/>
    <property type="match status" value="1"/>
</dbReference>